<proteinExistence type="predicted"/>
<evidence type="ECO:0000313" key="1">
    <source>
        <dbReference type="EMBL" id="MBE5062911.1"/>
    </source>
</evidence>
<gene>
    <name evidence="1" type="ORF">INF30_06515</name>
</gene>
<accession>A0ABR9RIW6</accession>
<reference evidence="1 2" key="1">
    <citation type="submission" date="2020-10" db="EMBL/GenBank/DDBJ databases">
        <title>ChiBAC.</title>
        <authorList>
            <person name="Zenner C."/>
            <person name="Hitch T.C.A."/>
            <person name="Clavel T."/>
        </authorList>
    </citation>
    <scope>NUCLEOTIDE SEQUENCE [LARGE SCALE GENOMIC DNA]</scope>
    <source>
        <strain evidence="1 2">DSM 108991</strain>
    </source>
</reference>
<sequence>MAKQKEENDIAQDRLEKISLRANELNIVNKIIEYESNRLSKLQTTMDAFTTSCDPQTFGLIIGKNVENPPAFVIDLTELEKQIDASFFELARLFRIDNRLKHNDKHPLKLAYVALYRYAKKSIVNLRQMGISYSSKEEATVILATLGKLRDDFIKEREQYLSTQEKHLKHLLFEELSLEEIRNYYTYNEDTQ</sequence>
<dbReference type="Proteomes" id="UP000758652">
    <property type="component" value="Unassembled WGS sequence"/>
</dbReference>
<dbReference type="EMBL" id="JADCKL010000003">
    <property type="protein sequence ID" value="MBE5062911.1"/>
    <property type="molecule type" value="Genomic_DNA"/>
</dbReference>
<evidence type="ECO:0000313" key="2">
    <source>
        <dbReference type="Proteomes" id="UP000758652"/>
    </source>
</evidence>
<name>A0ABR9RIW6_9FIRM</name>
<keyword evidence="2" id="KW-1185">Reference proteome</keyword>
<dbReference type="RefSeq" id="WP_226394627.1">
    <property type="nucleotide sequence ID" value="NZ_JADCKL010000003.1"/>
</dbReference>
<protein>
    <submittedName>
        <fullName evidence="1">Uncharacterized protein</fullName>
    </submittedName>
</protein>
<organism evidence="1 2">
    <name type="scientific">Claveliimonas monacensis</name>
    <dbReference type="NCBI Taxonomy" id="2779351"/>
    <lineage>
        <taxon>Bacteria</taxon>
        <taxon>Bacillati</taxon>
        <taxon>Bacillota</taxon>
        <taxon>Clostridia</taxon>
        <taxon>Lachnospirales</taxon>
        <taxon>Lachnospiraceae</taxon>
        <taxon>Claveliimonas</taxon>
    </lineage>
</organism>
<comment type="caution">
    <text evidence="1">The sequence shown here is derived from an EMBL/GenBank/DDBJ whole genome shotgun (WGS) entry which is preliminary data.</text>
</comment>